<name>A0A5S6QB10_TRIMR</name>
<organism evidence="1 2">
    <name type="scientific">Trichuris muris</name>
    <name type="common">Mouse whipworm</name>
    <dbReference type="NCBI Taxonomy" id="70415"/>
    <lineage>
        <taxon>Eukaryota</taxon>
        <taxon>Metazoa</taxon>
        <taxon>Ecdysozoa</taxon>
        <taxon>Nematoda</taxon>
        <taxon>Enoplea</taxon>
        <taxon>Dorylaimia</taxon>
        <taxon>Trichinellida</taxon>
        <taxon>Trichuridae</taxon>
        <taxon>Trichuris</taxon>
    </lineage>
</organism>
<dbReference type="AlphaFoldDB" id="A0A5S6QB10"/>
<dbReference type="Proteomes" id="UP000046395">
    <property type="component" value="Unassembled WGS sequence"/>
</dbReference>
<dbReference type="WBParaSite" id="TMUE_1000004399.1">
    <property type="protein sequence ID" value="TMUE_1000004399.1"/>
    <property type="gene ID" value="WBGene00298940"/>
</dbReference>
<protein>
    <submittedName>
        <fullName evidence="2">Uncharacterized protein</fullName>
    </submittedName>
</protein>
<keyword evidence="1" id="KW-1185">Reference proteome</keyword>
<reference evidence="2" key="1">
    <citation type="submission" date="2019-12" db="UniProtKB">
        <authorList>
            <consortium name="WormBaseParasite"/>
        </authorList>
    </citation>
    <scope>IDENTIFICATION</scope>
</reference>
<evidence type="ECO:0000313" key="2">
    <source>
        <dbReference type="WBParaSite" id="TMUE_1000004399.1"/>
    </source>
</evidence>
<evidence type="ECO:0000313" key="1">
    <source>
        <dbReference type="Proteomes" id="UP000046395"/>
    </source>
</evidence>
<accession>A0A5S6QB10</accession>
<proteinExistence type="predicted"/>
<sequence>MLQPQYGNLQRVPLCLSSKSSTVEFAYRNRSSSKADGNVKFSLMLELQVITDKPSQGAEGRCLWSFLVQTEVQPYSHPVDNPVPAFLLAPESGIRPVTT</sequence>